<dbReference type="Pfam" id="PF16925">
    <property type="entry name" value="TetR_C_13"/>
    <property type="match status" value="1"/>
</dbReference>
<proteinExistence type="predicted"/>
<keyword evidence="1" id="KW-0805">Transcription regulation</keyword>
<dbReference type="InterPro" id="IPR009057">
    <property type="entry name" value="Homeodomain-like_sf"/>
</dbReference>
<reference evidence="6" key="1">
    <citation type="submission" date="2021-08" db="EMBL/GenBank/DDBJ databases">
        <authorList>
            <person name="Stevens D.C."/>
        </authorList>
    </citation>
    <scope>NUCLEOTIDE SEQUENCE</scope>
    <source>
        <strain evidence="6">DSM 53165</strain>
    </source>
</reference>
<organism evidence="6 7">
    <name type="scientific">Nannocystis pusilla</name>
    <dbReference type="NCBI Taxonomy" id="889268"/>
    <lineage>
        <taxon>Bacteria</taxon>
        <taxon>Pseudomonadati</taxon>
        <taxon>Myxococcota</taxon>
        <taxon>Polyangia</taxon>
        <taxon>Nannocystales</taxon>
        <taxon>Nannocystaceae</taxon>
        <taxon>Nannocystis</taxon>
    </lineage>
</organism>
<evidence type="ECO:0000256" key="1">
    <source>
        <dbReference type="ARBA" id="ARBA00023015"/>
    </source>
</evidence>
<name>A0ABS7U3Y1_9BACT</name>
<feature type="domain" description="HTH tetR-type" evidence="5">
    <location>
        <begin position="4"/>
        <end position="64"/>
    </location>
</feature>
<keyword evidence="3" id="KW-0804">Transcription</keyword>
<comment type="caution">
    <text evidence="6">The sequence shown here is derived from an EMBL/GenBank/DDBJ whole genome shotgun (WGS) entry which is preliminary data.</text>
</comment>
<accession>A0ABS7U3Y1</accession>
<evidence type="ECO:0000259" key="5">
    <source>
        <dbReference type="PROSITE" id="PS50977"/>
    </source>
</evidence>
<feature type="DNA-binding region" description="H-T-H motif" evidence="4">
    <location>
        <begin position="27"/>
        <end position="46"/>
    </location>
</feature>
<dbReference type="InterPro" id="IPR011075">
    <property type="entry name" value="TetR_C"/>
</dbReference>
<dbReference type="SUPFAM" id="SSF46689">
    <property type="entry name" value="Homeodomain-like"/>
    <property type="match status" value="1"/>
</dbReference>
<dbReference type="PANTHER" id="PTHR47506:SF1">
    <property type="entry name" value="HTH-TYPE TRANSCRIPTIONAL REGULATOR YJDC"/>
    <property type="match status" value="1"/>
</dbReference>
<dbReference type="SUPFAM" id="SSF48498">
    <property type="entry name" value="Tetracyclin repressor-like, C-terminal domain"/>
    <property type="match status" value="1"/>
</dbReference>
<sequence>MSRGDARERLIRATIDLSWTSSYGAVSVDAICERAQVRKGSFYHFFASKDDLVVAALDAHWETRRPVLDELFSASRPPLQRLARYFAHISERQAEIRGQYGRVLGCFHNTIGSECVQRPPAVAAKAQEISLALRRYLETALRDAQAAGALPPGDPVAAAKSLSAFVQGALAQARVHDDLELLRQLPRTGWLALGLAGPPQQST</sequence>
<keyword evidence="7" id="KW-1185">Reference proteome</keyword>
<dbReference type="EMBL" id="JAIRAU010000056">
    <property type="protein sequence ID" value="MBZ5715129.1"/>
    <property type="molecule type" value="Genomic_DNA"/>
</dbReference>
<dbReference type="Pfam" id="PF00440">
    <property type="entry name" value="TetR_N"/>
    <property type="match status" value="1"/>
</dbReference>
<dbReference type="Gene3D" id="1.10.357.10">
    <property type="entry name" value="Tetracycline Repressor, domain 2"/>
    <property type="match status" value="1"/>
</dbReference>
<keyword evidence="2 4" id="KW-0238">DNA-binding</keyword>
<evidence type="ECO:0000256" key="4">
    <source>
        <dbReference type="PROSITE-ProRule" id="PRU00335"/>
    </source>
</evidence>
<gene>
    <name evidence="6" type="ORF">K7C98_38340</name>
</gene>
<evidence type="ECO:0000256" key="3">
    <source>
        <dbReference type="ARBA" id="ARBA00023163"/>
    </source>
</evidence>
<dbReference type="InterPro" id="IPR036271">
    <property type="entry name" value="Tet_transcr_reg_TetR-rel_C_sf"/>
</dbReference>
<dbReference type="PANTHER" id="PTHR47506">
    <property type="entry name" value="TRANSCRIPTIONAL REGULATORY PROTEIN"/>
    <property type="match status" value="1"/>
</dbReference>
<dbReference type="InterPro" id="IPR001647">
    <property type="entry name" value="HTH_TetR"/>
</dbReference>
<evidence type="ECO:0000313" key="6">
    <source>
        <dbReference type="EMBL" id="MBZ5715129.1"/>
    </source>
</evidence>
<protein>
    <submittedName>
        <fullName evidence="6">TetR/AcrR family transcriptional regulator</fullName>
    </submittedName>
</protein>
<evidence type="ECO:0000256" key="2">
    <source>
        <dbReference type="ARBA" id="ARBA00023125"/>
    </source>
</evidence>
<dbReference type="PROSITE" id="PS50977">
    <property type="entry name" value="HTH_TETR_2"/>
    <property type="match status" value="1"/>
</dbReference>
<evidence type="ECO:0000313" key="7">
    <source>
        <dbReference type="Proteomes" id="UP001139031"/>
    </source>
</evidence>
<dbReference type="Proteomes" id="UP001139031">
    <property type="component" value="Unassembled WGS sequence"/>
</dbReference>
<dbReference type="RefSeq" id="WP_224196871.1">
    <property type="nucleotide sequence ID" value="NZ_JAIRAU010000056.1"/>
</dbReference>